<dbReference type="Pfam" id="PF01844">
    <property type="entry name" value="HNH"/>
    <property type="match status" value="1"/>
</dbReference>
<keyword evidence="3" id="KW-1185">Reference proteome</keyword>
<dbReference type="Gene3D" id="1.10.30.50">
    <property type="match status" value="1"/>
</dbReference>
<keyword evidence="2" id="KW-0255">Endonuclease</keyword>
<organism evidence="2 3">
    <name type="scientific">Natronoglomus mannanivorans</name>
    <dbReference type="NCBI Taxonomy" id="2979990"/>
    <lineage>
        <taxon>Archaea</taxon>
        <taxon>Methanobacteriati</taxon>
        <taxon>Methanobacteriota</taxon>
        <taxon>Stenosarchaea group</taxon>
        <taxon>Halobacteria</taxon>
        <taxon>Halobacteriales</taxon>
        <taxon>Natrialbaceae</taxon>
        <taxon>Natronoglomus</taxon>
    </lineage>
</organism>
<comment type="caution">
    <text evidence="2">The sequence shown here is derived from an EMBL/GenBank/DDBJ whole genome shotgun (WGS) entry which is preliminary data.</text>
</comment>
<evidence type="ECO:0000313" key="3">
    <source>
        <dbReference type="Proteomes" id="UP001320972"/>
    </source>
</evidence>
<dbReference type="InterPro" id="IPR002711">
    <property type="entry name" value="HNH"/>
</dbReference>
<feature type="domain" description="C2H2-type" evidence="1">
    <location>
        <begin position="104"/>
        <end position="127"/>
    </location>
</feature>
<dbReference type="CDD" id="cd00085">
    <property type="entry name" value="HNHc"/>
    <property type="match status" value="1"/>
</dbReference>
<dbReference type="Proteomes" id="UP001320972">
    <property type="component" value="Unassembled WGS sequence"/>
</dbReference>
<sequence length="180" mass="21642">MRYTCIIKGREHRSGYSWIKRAVRKRDRRRCRDCGFKPDRGESHKLHIHHITPKSEGGSDEMNNLIALCDDCHQKRHSNPDKTFPEEINRPEKTPEEELFPHECYHEDCDLRFPKEQGAQSHYSTQHGKQENGLYPWQEEWVYIWFNCDWCGELDEKRQKYAGNKKFCSNECYEAYRDAQ</sequence>
<dbReference type="PROSITE" id="PS00028">
    <property type="entry name" value="ZINC_FINGER_C2H2_1"/>
    <property type="match status" value="1"/>
</dbReference>
<dbReference type="SMART" id="SM00507">
    <property type="entry name" value="HNHc"/>
    <property type="match status" value="1"/>
</dbReference>
<gene>
    <name evidence="2" type="ORF">OB955_04780</name>
</gene>
<dbReference type="InterPro" id="IPR013087">
    <property type="entry name" value="Znf_C2H2_type"/>
</dbReference>
<keyword evidence="2" id="KW-0378">Hydrolase</keyword>
<accession>A0ABT2QAU5</accession>
<dbReference type="PANTHER" id="PTHR33877:SF2">
    <property type="entry name" value="OS07G0170200 PROTEIN"/>
    <property type="match status" value="1"/>
</dbReference>
<dbReference type="InterPro" id="IPR003615">
    <property type="entry name" value="HNH_nuc"/>
</dbReference>
<evidence type="ECO:0000259" key="1">
    <source>
        <dbReference type="PROSITE" id="PS00028"/>
    </source>
</evidence>
<keyword evidence="2" id="KW-0540">Nuclease</keyword>
<evidence type="ECO:0000313" key="2">
    <source>
        <dbReference type="EMBL" id="MCU4972048.1"/>
    </source>
</evidence>
<reference evidence="2 3" key="1">
    <citation type="submission" date="2022-09" db="EMBL/GenBank/DDBJ databases">
        <title>Enrichment on poylsaccharides allowed isolation of novel metabolic and taxonomic groups of Haloarchaea.</title>
        <authorList>
            <person name="Sorokin D.Y."/>
            <person name="Elcheninov A.G."/>
            <person name="Khizhniak T.V."/>
            <person name="Kolganova T.V."/>
            <person name="Kublanov I.V."/>
        </authorList>
    </citation>
    <scope>NUCLEOTIDE SEQUENCE [LARGE SCALE GENOMIC DNA]</scope>
    <source>
        <strain evidence="2 3">AArc-m2/3/4</strain>
    </source>
</reference>
<dbReference type="EMBL" id="JAOPKB010000002">
    <property type="protein sequence ID" value="MCU4972048.1"/>
    <property type="molecule type" value="Genomic_DNA"/>
</dbReference>
<dbReference type="PANTHER" id="PTHR33877">
    <property type="entry name" value="SLL1193 PROTEIN"/>
    <property type="match status" value="1"/>
</dbReference>
<proteinExistence type="predicted"/>
<dbReference type="GO" id="GO:0004519">
    <property type="term" value="F:endonuclease activity"/>
    <property type="evidence" value="ECO:0007669"/>
    <property type="project" value="UniProtKB-KW"/>
</dbReference>
<name>A0ABT2QAU5_9EURY</name>
<protein>
    <submittedName>
        <fullName evidence="2">HNH endonuclease</fullName>
    </submittedName>
</protein>
<dbReference type="InterPro" id="IPR052892">
    <property type="entry name" value="NA-targeting_endonuclease"/>
</dbReference>